<dbReference type="InterPro" id="IPR003423">
    <property type="entry name" value="OMP_efflux"/>
</dbReference>
<keyword evidence="8" id="KW-0175">Coiled coil</keyword>
<comment type="subcellular location">
    <subcellularLocation>
        <location evidence="1">Cell outer membrane</location>
    </subcellularLocation>
</comment>
<gene>
    <name evidence="10" type="ORF">SAMN04488028_101637</name>
</gene>
<keyword evidence="5" id="KW-0812">Transmembrane</keyword>
<evidence type="ECO:0000256" key="9">
    <source>
        <dbReference type="SAM" id="SignalP"/>
    </source>
</evidence>
<feature type="chain" id="PRO_5012432281" evidence="9">
    <location>
        <begin position="21"/>
        <end position="477"/>
    </location>
</feature>
<evidence type="ECO:0000256" key="7">
    <source>
        <dbReference type="ARBA" id="ARBA00023237"/>
    </source>
</evidence>
<dbReference type="GO" id="GO:0009279">
    <property type="term" value="C:cell outer membrane"/>
    <property type="evidence" value="ECO:0007669"/>
    <property type="project" value="UniProtKB-SubCell"/>
</dbReference>
<sequence>MKIRIIIASLGLFISATSFAQVKKWTLEECVNYALENNISIQQSLLDAQSAEYNKKGAVGNFLPSVNANASHSWNIGLNQDITTGILVNQTTQNTALGASVGVDIFRGLNNLNQLHKANLQILANQYQIDGMKDDISLMVANAFLQILFNKESLKVAQSQHQLNLSELERTSSLIENGQLPEGEIYDLEANAASLEQQIVVAQNNVRLSTISLAQLLLISDYDNFEIASDDYDIPASAILDTNPGEIYMKALQIRNEVKISETNVEIAEKDYDLSVGGAMPTLSAFYSFNTRASNRGIVTGSEIDPDNPTQVIGVVDNSDRDNVVAPNYNVITGSADPLYDQFKFNKGHSFGLQLNIPIFNGFSNHVNMQRNRINLEKAKLNLENTKIDLESNVYQAYNDATAAAKAYTAADKTQTARQQAYNYAEERYGVGVINTFEFTQTKQALEAAQSEVVRAKFDYIFKLKVLEFYFGIPITE</sequence>
<dbReference type="EMBL" id="FRAA01000001">
    <property type="protein sequence ID" value="SHJ60217.1"/>
    <property type="molecule type" value="Genomic_DNA"/>
</dbReference>
<dbReference type="SUPFAM" id="SSF56954">
    <property type="entry name" value="Outer membrane efflux proteins (OEP)"/>
    <property type="match status" value="1"/>
</dbReference>
<evidence type="ECO:0000256" key="5">
    <source>
        <dbReference type="ARBA" id="ARBA00022692"/>
    </source>
</evidence>
<dbReference type="PANTHER" id="PTHR30026">
    <property type="entry name" value="OUTER MEMBRANE PROTEIN TOLC"/>
    <property type="match status" value="1"/>
</dbReference>
<dbReference type="Proteomes" id="UP000184474">
    <property type="component" value="Unassembled WGS sequence"/>
</dbReference>
<keyword evidence="9" id="KW-0732">Signal</keyword>
<evidence type="ECO:0000256" key="1">
    <source>
        <dbReference type="ARBA" id="ARBA00004442"/>
    </source>
</evidence>
<feature type="signal peptide" evidence="9">
    <location>
        <begin position="1"/>
        <end position="20"/>
    </location>
</feature>
<evidence type="ECO:0000256" key="6">
    <source>
        <dbReference type="ARBA" id="ARBA00023136"/>
    </source>
</evidence>
<keyword evidence="3" id="KW-0813">Transport</keyword>
<name>A0A1M6KMS8_REIAG</name>
<dbReference type="InterPro" id="IPR051906">
    <property type="entry name" value="TolC-like"/>
</dbReference>
<feature type="coiled-coil region" evidence="8">
    <location>
        <begin position="366"/>
        <end position="393"/>
    </location>
</feature>
<evidence type="ECO:0000256" key="3">
    <source>
        <dbReference type="ARBA" id="ARBA00022448"/>
    </source>
</evidence>
<accession>A0A1M6KMS8</accession>
<dbReference type="GO" id="GO:1990281">
    <property type="term" value="C:efflux pump complex"/>
    <property type="evidence" value="ECO:0007669"/>
    <property type="project" value="TreeGrafter"/>
</dbReference>
<dbReference type="RefSeq" id="WP_073119324.1">
    <property type="nucleotide sequence ID" value="NZ_FRAA01000001.1"/>
</dbReference>
<evidence type="ECO:0000256" key="8">
    <source>
        <dbReference type="SAM" id="Coils"/>
    </source>
</evidence>
<dbReference type="Pfam" id="PF02321">
    <property type="entry name" value="OEP"/>
    <property type="match status" value="2"/>
</dbReference>
<dbReference type="GO" id="GO:0015562">
    <property type="term" value="F:efflux transmembrane transporter activity"/>
    <property type="evidence" value="ECO:0007669"/>
    <property type="project" value="InterPro"/>
</dbReference>
<evidence type="ECO:0000256" key="4">
    <source>
        <dbReference type="ARBA" id="ARBA00022452"/>
    </source>
</evidence>
<organism evidence="10 11">
    <name type="scientific">Reichenbachiella agariperforans</name>
    <dbReference type="NCBI Taxonomy" id="156994"/>
    <lineage>
        <taxon>Bacteria</taxon>
        <taxon>Pseudomonadati</taxon>
        <taxon>Bacteroidota</taxon>
        <taxon>Cytophagia</taxon>
        <taxon>Cytophagales</taxon>
        <taxon>Reichenbachiellaceae</taxon>
        <taxon>Reichenbachiella</taxon>
    </lineage>
</organism>
<keyword evidence="11" id="KW-1185">Reference proteome</keyword>
<proteinExistence type="inferred from homology"/>
<dbReference type="AlphaFoldDB" id="A0A1M6KMS8"/>
<evidence type="ECO:0000313" key="10">
    <source>
        <dbReference type="EMBL" id="SHJ60217.1"/>
    </source>
</evidence>
<dbReference type="STRING" id="156994.SAMN04488028_101637"/>
<keyword evidence="7" id="KW-0998">Cell outer membrane</keyword>
<protein>
    <submittedName>
        <fullName evidence="10">Outer membrane protein</fullName>
    </submittedName>
</protein>
<comment type="similarity">
    <text evidence="2">Belongs to the outer membrane factor (OMF) (TC 1.B.17) family.</text>
</comment>
<keyword evidence="4" id="KW-1134">Transmembrane beta strand</keyword>
<dbReference type="Gene3D" id="1.20.1600.10">
    <property type="entry name" value="Outer membrane efflux proteins (OEP)"/>
    <property type="match status" value="1"/>
</dbReference>
<evidence type="ECO:0000313" key="11">
    <source>
        <dbReference type="Proteomes" id="UP000184474"/>
    </source>
</evidence>
<dbReference type="PANTHER" id="PTHR30026:SF20">
    <property type="entry name" value="OUTER MEMBRANE PROTEIN TOLC"/>
    <property type="match status" value="1"/>
</dbReference>
<dbReference type="GO" id="GO:0015288">
    <property type="term" value="F:porin activity"/>
    <property type="evidence" value="ECO:0007669"/>
    <property type="project" value="TreeGrafter"/>
</dbReference>
<evidence type="ECO:0000256" key="2">
    <source>
        <dbReference type="ARBA" id="ARBA00007613"/>
    </source>
</evidence>
<reference evidence="11" key="1">
    <citation type="submission" date="2016-11" db="EMBL/GenBank/DDBJ databases">
        <authorList>
            <person name="Varghese N."/>
            <person name="Submissions S."/>
        </authorList>
    </citation>
    <scope>NUCLEOTIDE SEQUENCE [LARGE SCALE GENOMIC DNA]</scope>
    <source>
        <strain evidence="11">DSM 26134</strain>
    </source>
</reference>
<keyword evidence="6" id="KW-0472">Membrane</keyword>